<evidence type="ECO:0000256" key="5">
    <source>
        <dbReference type="PROSITE-ProRule" id="PRU10007"/>
    </source>
</evidence>
<name>A0A942I1R5_9HYPH</name>
<protein>
    <submittedName>
        <fullName evidence="8">NAD-dependent succinate-semialdehyde dehydrogenase</fullName>
    </submittedName>
</protein>
<dbReference type="EMBL" id="JAGWCR010000001">
    <property type="protein sequence ID" value="MBS3647523.1"/>
    <property type="molecule type" value="Genomic_DNA"/>
</dbReference>
<keyword evidence="4" id="KW-0558">Oxidation</keyword>
<comment type="caution">
    <text evidence="8">The sequence shown here is derived from an EMBL/GenBank/DDBJ whole genome shotgun (WGS) entry which is preliminary data.</text>
</comment>
<reference evidence="8" key="1">
    <citation type="submission" date="2021-04" db="EMBL/GenBank/DDBJ databases">
        <title>Pseudaminobacter soli sp. nov., isolated from paddy soil contaminated by heavy metals.</title>
        <authorList>
            <person name="Zhang K."/>
        </authorList>
    </citation>
    <scope>NUCLEOTIDE SEQUENCE</scope>
    <source>
        <strain evidence="8">19-2017</strain>
    </source>
</reference>
<organism evidence="8 9">
    <name type="scientific">Pseudaminobacter soli</name>
    <name type="common">ex Zhang et al. 2022</name>
    <dbReference type="NCBI Taxonomy" id="2831468"/>
    <lineage>
        <taxon>Bacteria</taxon>
        <taxon>Pseudomonadati</taxon>
        <taxon>Pseudomonadota</taxon>
        <taxon>Alphaproteobacteria</taxon>
        <taxon>Hyphomicrobiales</taxon>
        <taxon>Phyllobacteriaceae</taxon>
        <taxon>Pseudaminobacter</taxon>
    </lineage>
</organism>
<gene>
    <name evidence="8" type="ORF">KEU06_02640</name>
</gene>
<dbReference type="Pfam" id="PF00171">
    <property type="entry name" value="Aldedh"/>
    <property type="match status" value="1"/>
</dbReference>
<evidence type="ECO:0000313" key="9">
    <source>
        <dbReference type="Proteomes" id="UP000680348"/>
    </source>
</evidence>
<dbReference type="NCBIfam" id="TIGR01780">
    <property type="entry name" value="SSADH"/>
    <property type="match status" value="1"/>
</dbReference>
<proteinExistence type="inferred from homology"/>
<dbReference type="InterPro" id="IPR029510">
    <property type="entry name" value="Ald_DH_CS_GLU"/>
</dbReference>
<dbReference type="FunFam" id="3.40.605.10:FF:000026">
    <property type="entry name" value="Aldehyde dehydrogenase, putative"/>
    <property type="match status" value="1"/>
</dbReference>
<dbReference type="InterPro" id="IPR015590">
    <property type="entry name" value="Aldehyde_DH_dom"/>
</dbReference>
<dbReference type="PROSITE" id="PS00070">
    <property type="entry name" value="ALDEHYDE_DEHYDR_CYS"/>
    <property type="match status" value="1"/>
</dbReference>
<sequence length="485" mass="51923">MLQKTSQFMREANFIGGEWVKADSGATIDVTNPATGLKIGTVPKSGKAETRRAIEAAETAFHSWKKTSVLERHKLLRKLHDAIMDNQQSLAELLTMEQGKSLTEAKGEIAISAAYVLWFAEEGRRAYGDVVPSPWADRRILVTKEPTGVVAAITPWNFPSSMLSRKLAPALAAGCTTVVKPASQTPYSGLAWGALCEEVGFPKGVVNIVTGSAGEIGDEICANPLVKKITFTGSTEVGKMLMAKAAATVKKVSMELGGNAPFLVFDDADVDRAVEGAMVAKYRNSGQTCVCTNRFFVQAGVYDAFVEKLAEASRKLKVGPGLEDGTQQGPLIDGKAVEKVEEFVSDATAKGGRVVTGGKRHALGGSFFEPTVIADAKPDMMFMKEEIFGPIAPVFKFETEEEAVRLANDTEFGLACYFYTGNLARAFRVMEGLKYGMVGVNEGLITTVEAPFGGVKESGIGREGGHQGIEDYLDTKYVCIGGLGI</sequence>
<dbReference type="FunFam" id="3.40.605.10:FF:000005">
    <property type="entry name" value="Succinate-semialdehyde dehydrogenase I"/>
    <property type="match status" value="1"/>
</dbReference>
<feature type="domain" description="Aldehyde dehydrogenase" evidence="7">
    <location>
        <begin position="19"/>
        <end position="478"/>
    </location>
</feature>
<dbReference type="Gene3D" id="3.40.605.10">
    <property type="entry name" value="Aldehyde Dehydrogenase, Chain A, domain 1"/>
    <property type="match status" value="1"/>
</dbReference>
<evidence type="ECO:0000256" key="4">
    <source>
        <dbReference type="ARBA" id="ARBA00023097"/>
    </source>
</evidence>
<dbReference type="SUPFAM" id="SSF53720">
    <property type="entry name" value="ALDH-like"/>
    <property type="match status" value="1"/>
</dbReference>
<dbReference type="InterPro" id="IPR016163">
    <property type="entry name" value="Ald_DH_C"/>
</dbReference>
<dbReference type="PROSITE" id="PS00687">
    <property type="entry name" value="ALDEHYDE_DEHYDR_GLU"/>
    <property type="match status" value="1"/>
</dbReference>
<dbReference type="GO" id="GO:0004777">
    <property type="term" value="F:succinate-semialdehyde dehydrogenase (NAD+) activity"/>
    <property type="evidence" value="ECO:0007669"/>
    <property type="project" value="TreeGrafter"/>
</dbReference>
<dbReference type="CDD" id="cd07103">
    <property type="entry name" value="ALDH_F5_SSADH_GabD"/>
    <property type="match status" value="1"/>
</dbReference>
<dbReference type="InterPro" id="IPR016160">
    <property type="entry name" value="Ald_DH_CS_CYS"/>
</dbReference>
<evidence type="ECO:0000256" key="3">
    <source>
        <dbReference type="ARBA" id="ARBA00023002"/>
    </source>
</evidence>
<dbReference type="FunFam" id="3.40.309.10:FF:000004">
    <property type="entry name" value="Succinate-semialdehyde dehydrogenase I"/>
    <property type="match status" value="1"/>
</dbReference>
<dbReference type="PANTHER" id="PTHR43353">
    <property type="entry name" value="SUCCINATE-SEMIALDEHYDE DEHYDROGENASE, MITOCHONDRIAL"/>
    <property type="match status" value="1"/>
</dbReference>
<dbReference type="InterPro" id="IPR010102">
    <property type="entry name" value="Succ_semiAld_DH"/>
</dbReference>
<evidence type="ECO:0000256" key="6">
    <source>
        <dbReference type="RuleBase" id="RU003345"/>
    </source>
</evidence>
<dbReference type="InterPro" id="IPR050740">
    <property type="entry name" value="Aldehyde_DH_Superfamily"/>
</dbReference>
<evidence type="ECO:0000256" key="1">
    <source>
        <dbReference type="ARBA" id="ARBA00009986"/>
    </source>
</evidence>
<dbReference type="GO" id="GO:0009450">
    <property type="term" value="P:gamma-aminobutyric acid catabolic process"/>
    <property type="evidence" value="ECO:0007669"/>
    <property type="project" value="InterPro"/>
</dbReference>
<dbReference type="PANTHER" id="PTHR43353:SF5">
    <property type="entry name" value="SUCCINATE-SEMIALDEHYDE DEHYDROGENASE, MITOCHONDRIAL"/>
    <property type="match status" value="1"/>
</dbReference>
<dbReference type="InterPro" id="IPR016162">
    <property type="entry name" value="Ald_DH_N"/>
</dbReference>
<accession>A0A942I1R5</accession>
<dbReference type="InterPro" id="IPR016161">
    <property type="entry name" value="Ald_DH/histidinol_DH"/>
</dbReference>
<keyword evidence="9" id="KW-1185">Reference proteome</keyword>
<dbReference type="RefSeq" id="WP_188253044.1">
    <property type="nucleotide sequence ID" value="NZ_JABVCF010000001.1"/>
</dbReference>
<dbReference type="Proteomes" id="UP000680348">
    <property type="component" value="Unassembled WGS sequence"/>
</dbReference>
<dbReference type="AlphaFoldDB" id="A0A942I1R5"/>
<dbReference type="GO" id="GO:0005829">
    <property type="term" value="C:cytosol"/>
    <property type="evidence" value="ECO:0007669"/>
    <property type="project" value="TreeGrafter"/>
</dbReference>
<evidence type="ECO:0000259" key="7">
    <source>
        <dbReference type="Pfam" id="PF00171"/>
    </source>
</evidence>
<comment type="similarity">
    <text evidence="1 6">Belongs to the aldehyde dehydrogenase family.</text>
</comment>
<feature type="active site" evidence="5">
    <location>
        <position position="255"/>
    </location>
</feature>
<keyword evidence="3 6" id="KW-0560">Oxidoreductase</keyword>
<evidence type="ECO:0000313" key="8">
    <source>
        <dbReference type="EMBL" id="MBS3647523.1"/>
    </source>
</evidence>
<evidence type="ECO:0000256" key="2">
    <source>
        <dbReference type="ARBA" id="ARBA00022958"/>
    </source>
</evidence>
<dbReference type="Gene3D" id="3.40.309.10">
    <property type="entry name" value="Aldehyde Dehydrogenase, Chain A, domain 2"/>
    <property type="match status" value="1"/>
</dbReference>
<keyword evidence="2" id="KW-0630">Potassium</keyword>